<organism evidence="4 5">
    <name type="scientific">Paenimyroides tangerinum</name>
    <dbReference type="NCBI Taxonomy" id="2488728"/>
    <lineage>
        <taxon>Bacteria</taxon>
        <taxon>Pseudomonadati</taxon>
        <taxon>Bacteroidota</taxon>
        <taxon>Flavobacteriia</taxon>
        <taxon>Flavobacteriales</taxon>
        <taxon>Flavobacteriaceae</taxon>
        <taxon>Paenimyroides</taxon>
    </lineage>
</organism>
<feature type="domain" description="PKD" evidence="3">
    <location>
        <begin position="285"/>
        <end position="315"/>
    </location>
</feature>
<feature type="signal peptide" evidence="2">
    <location>
        <begin position="1"/>
        <end position="18"/>
    </location>
</feature>
<dbReference type="InterPro" id="IPR026444">
    <property type="entry name" value="Secre_tail"/>
</dbReference>
<evidence type="ECO:0000256" key="1">
    <source>
        <dbReference type="ARBA" id="ARBA00022729"/>
    </source>
</evidence>
<dbReference type="RefSeq" id="WP_125017708.1">
    <property type="nucleotide sequence ID" value="NZ_RQVQ01000007.1"/>
</dbReference>
<dbReference type="PROSITE" id="PS50093">
    <property type="entry name" value="PKD"/>
    <property type="match status" value="1"/>
</dbReference>
<dbReference type="OrthoDB" id="7443339at2"/>
<keyword evidence="5" id="KW-1185">Reference proteome</keyword>
<sequence>MKNKYFLFLLFGALLVNAQTTKKVLFLGNSYTQYNNLPSLVAQSATSTNDVLIHDSNLIGGYSLQQHATNQTSLTKINGNQWDYVVLQDQSQRPAFPINYVNNNVFPYAIQITNLIKQNYACSVPLFYTTWGKKNGDPQICQNGQCTYEVMDNLLQQRYRTMAETNKGVISPVSQVWRYIRENHPTIELYDSDNSHPSLAGSMAAAYTFYTVIYRKDPTLITFNSTLNTATATTIKNAVKNVVFNNLENYFVDLNDNFANFNSNLISGTNYQFNNTTANATNIVWNFGNGSTSNQQNPTHNFTNAGSYNVSLTLTVCGKSYTKTKEISITSLSNESFIKEQINLYPNPSSDFLNISVSDFDKIEIFDMLGKRILPKYQSTENGTQIDIQYLAKGNYILQISKGNTTEGLKFIKE</sequence>
<comment type="caution">
    <text evidence="4">The sequence shown here is derived from an EMBL/GenBank/DDBJ whole genome shotgun (WGS) entry which is preliminary data.</text>
</comment>
<evidence type="ECO:0000313" key="5">
    <source>
        <dbReference type="Proteomes" id="UP000275719"/>
    </source>
</evidence>
<dbReference type="Pfam" id="PF18911">
    <property type="entry name" value="PKD_4"/>
    <property type="match status" value="1"/>
</dbReference>
<gene>
    <name evidence="4" type="ORF">EG240_04080</name>
</gene>
<dbReference type="AlphaFoldDB" id="A0A3P3WAD5"/>
<evidence type="ECO:0000313" key="4">
    <source>
        <dbReference type="EMBL" id="RRJ91970.1"/>
    </source>
</evidence>
<name>A0A3P3WAD5_9FLAO</name>
<accession>A0A3P3WAD5</accession>
<dbReference type="InterPro" id="IPR022409">
    <property type="entry name" value="PKD/Chitinase_dom"/>
</dbReference>
<dbReference type="InterPro" id="IPR000601">
    <property type="entry name" value="PKD_dom"/>
</dbReference>
<dbReference type="InterPro" id="IPR013783">
    <property type="entry name" value="Ig-like_fold"/>
</dbReference>
<dbReference type="InterPro" id="IPR036514">
    <property type="entry name" value="SGNH_hydro_sf"/>
</dbReference>
<dbReference type="SUPFAM" id="SSF52266">
    <property type="entry name" value="SGNH hydrolase"/>
    <property type="match status" value="1"/>
</dbReference>
<dbReference type="SUPFAM" id="SSF49299">
    <property type="entry name" value="PKD domain"/>
    <property type="match status" value="1"/>
</dbReference>
<dbReference type="Pfam" id="PF18962">
    <property type="entry name" value="Por_Secre_tail"/>
    <property type="match status" value="1"/>
</dbReference>
<dbReference type="EMBL" id="RQVQ01000007">
    <property type="protein sequence ID" value="RRJ91970.1"/>
    <property type="molecule type" value="Genomic_DNA"/>
</dbReference>
<dbReference type="Gene3D" id="2.60.40.10">
    <property type="entry name" value="Immunoglobulins"/>
    <property type="match status" value="1"/>
</dbReference>
<dbReference type="SMART" id="SM00089">
    <property type="entry name" value="PKD"/>
    <property type="match status" value="1"/>
</dbReference>
<dbReference type="Gene3D" id="3.40.50.1110">
    <property type="entry name" value="SGNH hydrolase"/>
    <property type="match status" value="1"/>
</dbReference>
<proteinExistence type="predicted"/>
<reference evidence="4 5" key="1">
    <citation type="submission" date="2018-11" db="EMBL/GenBank/DDBJ databases">
        <title>Flavobacterium sp. nov., YIM 102701-2 draft genome.</title>
        <authorList>
            <person name="Li G."/>
            <person name="Jiang Y."/>
        </authorList>
    </citation>
    <scope>NUCLEOTIDE SEQUENCE [LARGE SCALE GENOMIC DNA]</scope>
    <source>
        <strain evidence="4 5">YIM 102701-2</strain>
    </source>
</reference>
<keyword evidence="1 2" id="KW-0732">Signal</keyword>
<dbReference type="InterPro" id="IPR035986">
    <property type="entry name" value="PKD_dom_sf"/>
</dbReference>
<dbReference type="GO" id="GO:0016788">
    <property type="term" value="F:hydrolase activity, acting on ester bonds"/>
    <property type="evidence" value="ECO:0007669"/>
    <property type="project" value="UniProtKB-ARBA"/>
</dbReference>
<dbReference type="Proteomes" id="UP000275719">
    <property type="component" value="Unassembled WGS sequence"/>
</dbReference>
<dbReference type="NCBIfam" id="TIGR04183">
    <property type="entry name" value="Por_Secre_tail"/>
    <property type="match status" value="1"/>
</dbReference>
<protein>
    <submittedName>
        <fullName evidence="4">T9SS C-terminal target domain-containing protein</fullName>
    </submittedName>
</protein>
<dbReference type="CDD" id="cd00146">
    <property type="entry name" value="PKD"/>
    <property type="match status" value="1"/>
</dbReference>
<feature type="chain" id="PRO_5018031718" evidence="2">
    <location>
        <begin position="19"/>
        <end position="414"/>
    </location>
</feature>
<evidence type="ECO:0000259" key="3">
    <source>
        <dbReference type="PROSITE" id="PS50093"/>
    </source>
</evidence>
<evidence type="ECO:0000256" key="2">
    <source>
        <dbReference type="SAM" id="SignalP"/>
    </source>
</evidence>